<evidence type="ECO:0000313" key="4">
    <source>
        <dbReference type="EMBL" id="APX99249.1"/>
    </source>
</evidence>
<feature type="domain" description="Secretion system C-terminal sorting" evidence="3">
    <location>
        <begin position="195"/>
        <end position="268"/>
    </location>
</feature>
<keyword evidence="5" id="KW-1185">Reference proteome</keyword>
<dbReference type="Proteomes" id="UP000187506">
    <property type="component" value="Chromosome"/>
</dbReference>
<organism evidence="4 5">
    <name type="scientific">Lacinutrix venerupis</name>
    <dbReference type="NCBI Taxonomy" id="1486034"/>
    <lineage>
        <taxon>Bacteria</taxon>
        <taxon>Pseudomonadati</taxon>
        <taxon>Bacteroidota</taxon>
        <taxon>Flavobacteriia</taxon>
        <taxon>Flavobacteriales</taxon>
        <taxon>Flavobacteriaceae</taxon>
        <taxon>Lacinutrix</taxon>
    </lineage>
</organism>
<evidence type="ECO:0000313" key="5">
    <source>
        <dbReference type="Proteomes" id="UP000187506"/>
    </source>
</evidence>
<dbReference type="NCBIfam" id="TIGR04183">
    <property type="entry name" value="Por_Secre_tail"/>
    <property type="match status" value="1"/>
</dbReference>
<dbReference type="Pfam" id="PF18962">
    <property type="entry name" value="Por_Secre_tail"/>
    <property type="match status" value="1"/>
</dbReference>
<name>A0AAC9LJ50_9FLAO</name>
<feature type="chain" id="PRO_5041958098" description="Secretion system C-terminal sorting domain-containing protein" evidence="2">
    <location>
        <begin position="28"/>
        <end position="269"/>
    </location>
</feature>
<evidence type="ECO:0000259" key="3">
    <source>
        <dbReference type="Pfam" id="PF18962"/>
    </source>
</evidence>
<protein>
    <recommendedName>
        <fullName evidence="3">Secretion system C-terminal sorting domain-containing protein</fullName>
    </recommendedName>
</protein>
<sequence>MKNYSFTTKTLLTFSCFLLLFYFNGNAQTLNFTIDNAVDNNTSITETLTDGTDTYILTADVPGSGAETLDNLGGNDLIFYFGSGASINTFFITITKNGSPVAFTLNGIDYDTLEDGFISIVNQDDAEISANQEYLFGSGAINITNTTNAMNISEFKIIQPDISDNTDFGFHNINVTIGETLNIEAFAMLENAISIFPNPSNGNITIKNSSISLKNVTVTDINGRIITSQNLNGITTGKNLDLSSKLSSGLYLINISTESASIVKKLIIQ</sequence>
<dbReference type="EMBL" id="CP019352">
    <property type="protein sequence ID" value="APX99249.1"/>
    <property type="molecule type" value="Genomic_DNA"/>
</dbReference>
<accession>A0AAC9LJ50</accession>
<gene>
    <name evidence="4" type="ORF">BWR22_02640</name>
</gene>
<evidence type="ECO:0000256" key="1">
    <source>
        <dbReference type="ARBA" id="ARBA00022729"/>
    </source>
</evidence>
<evidence type="ECO:0000256" key="2">
    <source>
        <dbReference type="SAM" id="SignalP"/>
    </source>
</evidence>
<reference evidence="4 5" key="1">
    <citation type="submission" date="2017-01" db="EMBL/GenBank/DDBJ databases">
        <title>Complete genome of Lacinutrix venerupis DOK2-8 isolated from seawater in Dokdo.</title>
        <authorList>
            <person name="Chi W.-J."/>
            <person name="Kim J.H."/>
        </authorList>
    </citation>
    <scope>NUCLEOTIDE SEQUENCE [LARGE SCALE GENOMIC DNA]</scope>
    <source>
        <strain evidence="4 5">DOK2-8</strain>
    </source>
</reference>
<dbReference type="InterPro" id="IPR026444">
    <property type="entry name" value="Secre_tail"/>
</dbReference>
<keyword evidence="1 2" id="KW-0732">Signal</keyword>
<dbReference type="AlphaFoldDB" id="A0AAC9LJ50"/>
<dbReference type="KEGG" id="lvn:BWR22_02640"/>
<proteinExistence type="predicted"/>
<feature type="signal peptide" evidence="2">
    <location>
        <begin position="1"/>
        <end position="27"/>
    </location>
</feature>